<evidence type="ECO:0000313" key="3">
    <source>
        <dbReference type="Proteomes" id="UP000006906"/>
    </source>
</evidence>
<dbReference type="KEGG" id="cre:CHLRE_13g604000v5"/>
<dbReference type="Proteomes" id="UP000006906">
    <property type="component" value="Chromosome 13"/>
</dbReference>
<dbReference type="PaxDb" id="3055-EDO98925"/>
<dbReference type="GeneID" id="66056106"/>
<protein>
    <submittedName>
        <fullName evidence="2">Uncharacterized protein</fullName>
    </submittedName>
</protein>
<reference evidence="2 3" key="1">
    <citation type="journal article" date="2007" name="Science">
        <title>The Chlamydomonas genome reveals the evolution of key animal and plant functions.</title>
        <authorList>
            <person name="Merchant S.S."/>
            <person name="Prochnik S.E."/>
            <person name="Vallon O."/>
            <person name="Harris E.H."/>
            <person name="Karpowicz S.J."/>
            <person name="Witman G.B."/>
            <person name="Terry A."/>
            <person name="Salamov A."/>
            <person name="Fritz-Laylin L.K."/>
            <person name="Marechal-Drouard L."/>
            <person name="Marshall W.F."/>
            <person name="Qu L.H."/>
            <person name="Nelson D.R."/>
            <person name="Sanderfoot A.A."/>
            <person name="Spalding M.H."/>
            <person name="Kapitonov V.V."/>
            <person name="Ren Q."/>
            <person name="Ferris P."/>
            <person name="Lindquist E."/>
            <person name="Shapiro H."/>
            <person name="Lucas S.M."/>
            <person name="Grimwood J."/>
            <person name="Schmutz J."/>
            <person name="Cardol P."/>
            <person name="Cerutti H."/>
            <person name="Chanfreau G."/>
            <person name="Chen C.L."/>
            <person name="Cognat V."/>
            <person name="Croft M.T."/>
            <person name="Dent R."/>
            <person name="Dutcher S."/>
            <person name="Fernandez E."/>
            <person name="Fukuzawa H."/>
            <person name="Gonzalez-Ballester D."/>
            <person name="Gonzalez-Halphen D."/>
            <person name="Hallmann A."/>
            <person name="Hanikenne M."/>
            <person name="Hippler M."/>
            <person name="Inwood W."/>
            <person name="Jabbari K."/>
            <person name="Kalanon M."/>
            <person name="Kuras R."/>
            <person name="Lefebvre P.A."/>
            <person name="Lemaire S.D."/>
            <person name="Lobanov A.V."/>
            <person name="Lohr M."/>
            <person name="Manuell A."/>
            <person name="Meier I."/>
            <person name="Mets L."/>
            <person name="Mittag M."/>
            <person name="Mittelmeier T."/>
            <person name="Moroney J.V."/>
            <person name="Moseley J."/>
            <person name="Napoli C."/>
            <person name="Nedelcu A.M."/>
            <person name="Niyogi K."/>
            <person name="Novoselov S.V."/>
            <person name="Paulsen I.T."/>
            <person name="Pazour G."/>
            <person name="Purton S."/>
            <person name="Ral J.P."/>
            <person name="Riano-Pachon D.M."/>
            <person name="Riekhof W."/>
            <person name="Rymarquis L."/>
            <person name="Schroda M."/>
            <person name="Stern D."/>
            <person name="Umen J."/>
            <person name="Willows R."/>
            <person name="Wilson N."/>
            <person name="Zimmer S.L."/>
            <person name="Allmer J."/>
            <person name="Balk J."/>
            <person name="Bisova K."/>
            <person name="Chen C.J."/>
            <person name="Elias M."/>
            <person name="Gendler K."/>
            <person name="Hauser C."/>
            <person name="Lamb M.R."/>
            <person name="Ledford H."/>
            <person name="Long J.C."/>
            <person name="Minagawa J."/>
            <person name="Page M.D."/>
            <person name="Pan J."/>
            <person name="Pootakham W."/>
            <person name="Roje S."/>
            <person name="Rose A."/>
            <person name="Stahlberg E."/>
            <person name="Terauchi A.M."/>
            <person name="Yang P."/>
            <person name="Ball S."/>
            <person name="Bowler C."/>
            <person name="Dieckmann C.L."/>
            <person name="Gladyshev V.N."/>
            <person name="Green P."/>
            <person name="Jorgensen R."/>
            <person name="Mayfield S."/>
            <person name="Mueller-Roeber B."/>
            <person name="Rajamani S."/>
            <person name="Sayre R.T."/>
            <person name="Brokstein P."/>
            <person name="Dubchak I."/>
            <person name="Goodstein D."/>
            <person name="Hornick L."/>
            <person name="Huang Y.W."/>
            <person name="Jhaveri J."/>
            <person name="Luo Y."/>
            <person name="Martinez D."/>
            <person name="Ngau W.C."/>
            <person name="Otillar B."/>
            <person name="Poliakov A."/>
            <person name="Porter A."/>
            <person name="Szajkowski L."/>
            <person name="Werner G."/>
            <person name="Zhou K."/>
            <person name="Grigoriev I.V."/>
            <person name="Rokhsar D.S."/>
            <person name="Grossman A.R."/>
        </authorList>
    </citation>
    <scope>NUCLEOTIDE SEQUENCE [LARGE SCALE GENOMIC DNA]</scope>
    <source>
        <strain evidence="3">CC-503</strain>
    </source>
</reference>
<keyword evidence="3" id="KW-1185">Reference proteome</keyword>
<proteinExistence type="predicted"/>
<feature type="compositionally biased region" description="Polar residues" evidence="1">
    <location>
        <begin position="1173"/>
        <end position="1183"/>
    </location>
</feature>
<gene>
    <name evidence="2" type="ORF">CHLRE_13g604000v5</name>
</gene>
<accession>A0A2K3D1A9</accession>
<dbReference type="ExpressionAtlas" id="A0A2K3D1A9">
    <property type="expression patterns" value="baseline"/>
</dbReference>
<dbReference type="EMBL" id="CM008974">
    <property type="protein sequence ID" value="PNW74326.1"/>
    <property type="molecule type" value="Genomic_DNA"/>
</dbReference>
<feature type="region of interest" description="Disordered" evidence="1">
    <location>
        <begin position="966"/>
        <end position="987"/>
    </location>
</feature>
<feature type="region of interest" description="Disordered" evidence="1">
    <location>
        <begin position="1162"/>
        <end position="1183"/>
    </location>
</feature>
<dbReference type="InParanoid" id="A0A2K3D1A9"/>
<feature type="region of interest" description="Disordered" evidence="1">
    <location>
        <begin position="873"/>
        <end position="897"/>
    </location>
</feature>
<feature type="compositionally biased region" description="Gly residues" evidence="1">
    <location>
        <begin position="1108"/>
        <end position="1130"/>
    </location>
</feature>
<feature type="compositionally biased region" description="Low complexity" evidence="1">
    <location>
        <begin position="1007"/>
        <end position="1016"/>
    </location>
</feature>
<feature type="compositionally biased region" description="Low complexity" evidence="1">
    <location>
        <begin position="153"/>
        <end position="172"/>
    </location>
</feature>
<feature type="region of interest" description="Disordered" evidence="1">
    <location>
        <begin position="1085"/>
        <end position="1138"/>
    </location>
</feature>
<dbReference type="Gramene" id="PNW74326">
    <property type="protein sequence ID" value="PNW74326"/>
    <property type="gene ID" value="CHLRE_13g604000v5"/>
</dbReference>
<feature type="compositionally biased region" description="Gly residues" evidence="1">
    <location>
        <begin position="455"/>
        <end position="471"/>
    </location>
</feature>
<feature type="region of interest" description="Disordered" evidence="1">
    <location>
        <begin position="114"/>
        <end position="201"/>
    </location>
</feature>
<evidence type="ECO:0000256" key="1">
    <source>
        <dbReference type="SAM" id="MobiDB-lite"/>
    </source>
</evidence>
<dbReference type="OrthoDB" id="10690521at2759"/>
<feature type="compositionally biased region" description="Pro residues" evidence="1">
    <location>
        <begin position="881"/>
        <end position="893"/>
    </location>
</feature>
<evidence type="ECO:0000313" key="2">
    <source>
        <dbReference type="EMBL" id="PNW74326.1"/>
    </source>
</evidence>
<dbReference type="AlphaFoldDB" id="A0A2K3D1A9"/>
<name>A0A2K3D1A9_CHLRE</name>
<organism evidence="2 3">
    <name type="scientific">Chlamydomonas reinhardtii</name>
    <name type="common">Chlamydomonas smithii</name>
    <dbReference type="NCBI Taxonomy" id="3055"/>
    <lineage>
        <taxon>Eukaryota</taxon>
        <taxon>Viridiplantae</taxon>
        <taxon>Chlorophyta</taxon>
        <taxon>core chlorophytes</taxon>
        <taxon>Chlorophyceae</taxon>
        <taxon>CS clade</taxon>
        <taxon>Chlamydomonadales</taxon>
        <taxon>Chlamydomonadaceae</taxon>
        <taxon>Chlamydomonas</taxon>
    </lineage>
</organism>
<feature type="compositionally biased region" description="Low complexity" evidence="1">
    <location>
        <begin position="1085"/>
        <end position="1095"/>
    </location>
</feature>
<sequence length="1183" mass="114703">MTTATRVGPAGATWQKATKQYADDLISRTEEPSILPLIHEAAGSIRTQRVLGALILDDTQQGSSSRTGAGPPAACSGYFSSNAADCAADDLSDRMQLLHSVGWLPDCAGVSRPRELSCQPVPGKLSGAQPGRMGKALPASQQLPKAGQNRATASSVSSVPSAAARVSGGVRARQLKHSGALVPSGTSAEGAGNNPTSGGHSQGRLRIYAAAIAAAAEAAAVAAAASCAPDDSRGSGSSRLMKGTAAAGALLSAPVNGHDDVRSNAKDTQLSHDDDTGSAPVFAMAHVMGQAAALNPRTALAAPAADGVDAFAADAALADDSAAAVREAGAAAAAASDNSSSTWLCWRSGSGQDSGCDDDVLSCSVTCWHAASPCAQPPVPSSGAAAAAGAVREAGPMQYAYNCGGEDDKAYQYEYEVWGGRNAGAYCQVASETDNGVLFWISPESTHQLAPAGRPQGGNATGGNGGGGGGRIPPPSSPCDLAAWAAAARADASAVAGGAAAAMLAGKGAGGRAGGSSGNMWVEPLDVCYMMRALEPWVCATPGGVLVAPADSAPHEPYCAYPYGQQQQQPPPPPPHVSPLRLGNGGMCGGGGGGGGGDGGHVDSYGLSAADGMGGGGGGVRTAVTVMILGEEAAGAGEEAETEAEADLYVHVLGDSQTGNCVGGAGIGCGCGCAAGVGVMDLLMAPVGGVSAGNVGVVSGASEIISSSASRRGFAWTELFGCTSSNGGGAAAAAPPLQSAPPTAAGSPAAAVTGAAAAAADERCPDAAGVAAEEEGSEFGGAAAAGIVAIDGASEGARAALVAAARGGKVMQVQPVDILRLTLRSNGPSTSSAANYSGGVFTAETETATATSAAAAAAVVPVVPLAARRPPQPLQATAAAAPPPPPPPPPPALCGPGVSVTDAAALAGSADRLGLAMDVHQFYEEEPRHGCRDSGGGGSGGVDSGGCQARGALAVAAVAAAMPPTQQLQQLQSEPLTPQPLTPRPQGSNCVMSVGAVVAAAAQPAVHGAAPRAAPPSALGTLKAEDDDDDAGGSSAAAAAEPPPLDGNGWCQRPRREVRAVSPAGGSAAPMSASAIASAAAGAGASGPTALALPPRSSSAVESARPGGTAGAGWGRWSRGGGGGGGGGSAKGRSSTALTFGRKLQEGLEAALVKLGAVGSRRRLSGDVGGTRDGTSSAAARRV</sequence>
<dbReference type="RefSeq" id="XP_042917808.1">
    <property type="nucleotide sequence ID" value="XM_043069833.1"/>
</dbReference>
<feature type="region of interest" description="Disordered" evidence="1">
    <location>
        <begin position="1007"/>
        <end position="1052"/>
    </location>
</feature>
<feature type="region of interest" description="Disordered" evidence="1">
    <location>
        <begin position="448"/>
        <end position="475"/>
    </location>
</feature>